<dbReference type="InterPro" id="IPR037185">
    <property type="entry name" value="EmrE-like"/>
</dbReference>
<evidence type="ECO:0000256" key="3">
    <source>
        <dbReference type="ARBA" id="ARBA00022989"/>
    </source>
</evidence>
<keyword evidence="2 6" id="KW-0812">Transmembrane</keyword>
<dbReference type="KEGG" id="ehx:EMIHUDRAFT_416626"/>
<dbReference type="HOGENOM" id="CLU_019048_0_3_1"/>
<dbReference type="GeneID" id="17256872"/>
<proteinExistence type="predicted"/>
<evidence type="ECO:0000259" key="7">
    <source>
        <dbReference type="Pfam" id="PF03151"/>
    </source>
</evidence>
<dbReference type="Pfam" id="PF03151">
    <property type="entry name" value="TPT"/>
    <property type="match status" value="1"/>
</dbReference>
<dbReference type="EnsemblProtists" id="EOD10650">
    <property type="protein sequence ID" value="EOD10650"/>
    <property type="gene ID" value="EMIHUDRAFT_416626"/>
</dbReference>
<feature type="domain" description="Sugar phosphate transporter" evidence="7">
    <location>
        <begin position="13"/>
        <end position="327"/>
    </location>
</feature>
<feature type="transmembrane region" description="Helical" evidence="6">
    <location>
        <begin position="7"/>
        <end position="27"/>
    </location>
</feature>
<reference evidence="8" key="2">
    <citation type="submission" date="2024-10" db="UniProtKB">
        <authorList>
            <consortium name="EnsemblProtists"/>
        </authorList>
    </citation>
    <scope>IDENTIFICATION</scope>
</reference>
<evidence type="ECO:0000313" key="8">
    <source>
        <dbReference type="EnsemblProtists" id="EOD10650"/>
    </source>
</evidence>
<keyword evidence="9" id="KW-1185">Reference proteome</keyword>
<dbReference type="EnsemblProtists" id="EOD30605">
    <property type="protein sequence ID" value="EOD30605"/>
    <property type="gene ID" value="EMIHUDRAFT_418362"/>
</dbReference>
<dbReference type="AlphaFoldDB" id="A0A0D3IHB5"/>
<dbReference type="KEGG" id="ehx:EMIHUDRAFT_418362"/>
<dbReference type="Proteomes" id="UP000013827">
    <property type="component" value="Unassembled WGS sequence"/>
</dbReference>
<accession>A0A0D3IHB5</accession>
<evidence type="ECO:0000256" key="1">
    <source>
        <dbReference type="ARBA" id="ARBA00004141"/>
    </source>
</evidence>
<dbReference type="InterPro" id="IPR050186">
    <property type="entry name" value="TPT_transporter"/>
</dbReference>
<keyword evidence="4 6" id="KW-0472">Membrane</keyword>
<feature type="region of interest" description="Disordered" evidence="5">
    <location>
        <begin position="344"/>
        <end position="363"/>
    </location>
</feature>
<comment type="subcellular location">
    <subcellularLocation>
        <location evidence="1">Membrane</location>
        <topology evidence="1">Multi-pass membrane protein</topology>
    </subcellularLocation>
</comment>
<protein>
    <recommendedName>
        <fullName evidence="7">Sugar phosphate transporter domain-containing protein</fullName>
    </recommendedName>
</protein>
<evidence type="ECO:0000256" key="4">
    <source>
        <dbReference type="ARBA" id="ARBA00023136"/>
    </source>
</evidence>
<dbReference type="PaxDb" id="2903-EOD10650"/>
<sequence>MAKSSSMADKLALVLLYVFWFVGNYYYNLYNKQASMKAGGKDGGLTVTISVMQIVVCAAWAMGLWLIRRNPTPLLGLKAPAPQPLPAITKADVISLLPLTFCYAFAHTAGVVALTAGSPAFGQIVKAAEPVFAAVINTLFYAKSPSLAKWCVLPVIVGGVAISTLKKESDGSYSVPLDLYVLAFGSVNNVFAAFKGSENHRAMAAPGLKDRIGGVGNQFALTNVLSLVFLVPCMVLSEGANWPKFVDLFTNDDAFRWNLCLSGITFYLYNELATMTIKATGAVTASVANTAKRAIVIVGMAIALGNPLKLEEKVGASTAIAGVFIYSVIDELLGKKGAGAGPKVNNPMASPAMSTRSRTKKVA</sequence>
<organism evidence="8 9">
    <name type="scientific">Emiliania huxleyi (strain CCMP1516)</name>
    <dbReference type="NCBI Taxonomy" id="280463"/>
    <lineage>
        <taxon>Eukaryota</taxon>
        <taxon>Haptista</taxon>
        <taxon>Haptophyta</taxon>
        <taxon>Prymnesiophyceae</taxon>
        <taxon>Isochrysidales</taxon>
        <taxon>Noelaerhabdaceae</taxon>
        <taxon>Emiliania</taxon>
    </lineage>
</organism>
<dbReference type="InterPro" id="IPR004853">
    <property type="entry name" value="Sugar_P_trans_dom"/>
</dbReference>
<dbReference type="PANTHER" id="PTHR11132">
    <property type="entry name" value="SOLUTE CARRIER FAMILY 35"/>
    <property type="match status" value="1"/>
</dbReference>
<dbReference type="RefSeq" id="XP_005783034.1">
    <property type="nucleotide sequence ID" value="XM_005782977.1"/>
</dbReference>
<evidence type="ECO:0000313" key="9">
    <source>
        <dbReference type="Proteomes" id="UP000013827"/>
    </source>
</evidence>
<dbReference type="SUPFAM" id="SSF103481">
    <property type="entry name" value="Multidrug resistance efflux transporter EmrE"/>
    <property type="match status" value="1"/>
</dbReference>
<keyword evidence="3 6" id="KW-1133">Transmembrane helix</keyword>
<reference evidence="9" key="1">
    <citation type="journal article" date="2013" name="Nature">
        <title>Pan genome of the phytoplankton Emiliania underpins its global distribution.</title>
        <authorList>
            <person name="Read B.A."/>
            <person name="Kegel J."/>
            <person name="Klute M.J."/>
            <person name="Kuo A."/>
            <person name="Lefebvre S.C."/>
            <person name="Maumus F."/>
            <person name="Mayer C."/>
            <person name="Miller J."/>
            <person name="Monier A."/>
            <person name="Salamov A."/>
            <person name="Young J."/>
            <person name="Aguilar M."/>
            <person name="Claverie J.M."/>
            <person name="Frickenhaus S."/>
            <person name="Gonzalez K."/>
            <person name="Herman E.K."/>
            <person name="Lin Y.C."/>
            <person name="Napier J."/>
            <person name="Ogata H."/>
            <person name="Sarno A.F."/>
            <person name="Shmutz J."/>
            <person name="Schroeder D."/>
            <person name="de Vargas C."/>
            <person name="Verret F."/>
            <person name="von Dassow P."/>
            <person name="Valentin K."/>
            <person name="Van de Peer Y."/>
            <person name="Wheeler G."/>
            <person name="Dacks J.B."/>
            <person name="Delwiche C.F."/>
            <person name="Dyhrman S.T."/>
            <person name="Glockner G."/>
            <person name="John U."/>
            <person name="Richards T."/>
            <person name="Worden A.Z."/>
            <person name="Zhang X."/>
            <person name="Grigoriev I.V."/>
            <person name="Allen A.E."/>
            <person name="Bidle K."/>
            <person name="Borodovsky M."/>
            <person name="Bowler C."/>
            <person name="Brownlee C."/>
            <person name="Cock J.M."/>
            <person name="Elias M."/>
            <person name="Gladyshev V.N."/>
            <person name="Groth M."/>
            <person name="Guda C."/>
            <person name="Hadaegh A."/>
            <person name="Iglesias-Rodriguez M.D."/>
            <person name="Jenkins J."/>
            <person name="Jones B.M."/>
            <person name="Lawson T."/>
            <person name="Leese F."/>
            <person name="Lindquist E."/>
            <person name="Lobanov A."/>
            <person name="Lomsadze A."/>
            <person name="Malik S.B."/>
            <person name="Marsh M.E."/>
            <person name="Mackinder L."/>
            <person name="Mock T."/>
            <person name="Mueller-Roeber B."/>
            <person name="Pagarete A."/>
            <person name="Parker M."/>
            <person name="Probert I."/>
            <person name="Quesneville H."/>
            <person name="Raines C."/>
            <person name="Rensing S.A."/>
            <person name="Riano-Pachon D.M."/>
            <person name="Richier S."/>
            <person name="Rokitta S."/>
            <person name="Shiraiwa Y."/>
            <person name="Soanes D.M."/>
            <person name="van der Giezen M."/>
            <person name="Wahlund T.M."/>
            <person name="Williams B."/>
            <person name="Wilson W."/>
            <person name="Wolfe G."/>
            <person name="Wurch L.L."/>
        </authorList>
    </citation>
    <scope>NUCLEOTIDE SEQUENCE</scope>
</reference>
<evidence type="ECO:0000256" key="6">
    <source>
        <dbReference type="SAM" id="Phobius"/>
    </source>
</evidence>
<evidence type="ECO:0000256" key="2">
    <source>
        <dbReference type="ARBA" id="ARBA00022692"/>
    </source>
</evidence>
<dbReference type="GeneID" id="17275878"/>
<dbReference type="GO" id="GO:0016020">
    <property type="term" value="C:membrane"/>
    <property type="evidence" value="ECO:0007669"/>
    <property type="project" value="UniProtKB-SubCell"/>
</dbReference>
<dbReference type="eggNOG" id="KOG1441">
    <property type="taxonomic scope" value="Eukaryota"/>
</dbReference>
<feature type="transmembrane region" description="Helical" evidence="6">
    <location>
        <begin position="47"/>
        <end position="67"/>
    </location>
</feature>
<dbReference type="OMA" id="SWMITIN"/>
<evidence type="ECO:0000256" key="5">
    <source>
        <dbReference type="SAM" id="MobiDB-lite"/>
    </source>
</evidence>
<dbReference type="RefSeq" id="XP_005763079.1">
    <property type="nucleotide sequence ID" value="XM_005763022.1"/>
</dbReference>
<name>A0A0D3IHB5_EMIH1</name>